<accession>A0A1M5SSZ0</accession>
<dbReference type="EMBL" id="FQXN01000003">
    <property type="protein sequence ID" value="SHH41651.1"/>
    <property type="molecule type" value="Genomic_DNA"/>
</dbReference>
<organism evidence="2 3">
    <name type="scientific">Thermosipho atlanticus DSM 15807</name>
    <dbReference type="NCBI Taxonomy" id="1123380"/>
    <lineage>
        <taxon>Bacteria</taxon>
        <taxon>Thermotogati</taxon>
        <taxon>Thermotogota</taxon>
        <taxon>Thermotogae</taxon>
        <taxon>Thermotogales</taxon>
        <taxon>Fervidobacteriaceae</taxon>
        <taxon>Thermosipho</taxon>
    </lineage>
</organism>
<evidence type="ECO:0000313" key="2">
    <source>
        <dbReference type="EMBL" id="SHH41651.1"/>
    </source>
</evidence>
<reference evidence="3" key="1">
    <citation type="submission" date="2016-11" db="EMBL/GenBank/DDBJ databases">
        <authorList>
            <person name="Varghese N."/>
            <person name="Submissions S."/>
        </authorList>
    </citation>
    <scope>NUCLEOTIDE SEQUENCE [LARGE SCALE GENOMIC DNA]</scope>
    <source>
        <strain evidence="3">DSM 15807</strain>
    </source>
</reference>
<dbReference type="OrthoDB" id="47149at2"/>
<protein>
    <submittedName>
        <fullName evidence="2">Uncharacterized protein</fullName>
    </submittedName>
</protein>
<dbReference type="Proteomes" id="UP000242592">
    <property type="component" value="Unassembled WGS sequence"/>
</dbReference>
<proteinExistence type="predicted"/>
<sequence length="206" mass="24265">MIKIFIWLLLSISMIIFPINIYYTLIVPTETPTNTIQEISNFILENNPKISLTDYGLNQKSYEYLYSPYHEDFQKHVLTLLDYFLFKKIDSEYVLPLNFIEEFKIQDDVYLYCILLFDNNLKVIAKSFNEHAFDENGVISTDALNIYNSLIELIKNTFEDDSPKNYDIDNILMTLYFDISDNGNIILEITFISKAQNSIDLTYFIM</sequence>
<gene>
    <name evidence="2" type="ORF">SAMN02745199_1066</name>
</gene>
<dbReference type="AlphaFoldDB" id="A0A1M5SSZ0"/>
<evidence type="ECO:0000256" key="1">
    <source>
        <dbReference type="SAM" id="Phobius"/>
    </source>
</evidence>
<dbReference type="RefSeq" id="WP_073072965.1">
    <property type="nucleotide sequence ID" value="NZ_FQXN01000003.1"/>
</dbReference>
<keyword evidence="1" id="KW-0472">Membrane</keyword>
<evidence type="ECO:0000313" key="3">
    <source>
        <dbReference type="Proteomes" id="UP000242592"/>
    </source>
</evidence>
<keyword evidence="1" id="KW-0812">Transmembrane</keyword>
<keyword evidence="3" id="KW-1185">Reference proteome</keyword>
<dbReference type="STRING" id="1123380.SAMN02745199_1066"/>
<name>A0A1M5SSZ0_9BACT</name>
<feature type="transmembrane region" description="Helical" evidence="1">
    <location>
        <begin position="5"/>
        <end position="25"/>
    </location>
</feature>
<keyword evidence="1" id="KW-1133">Transmembrane helix</keyword>